<protein>
    <submittedName>
        <fullName evidence="4">Outer membrane protein OmpA-like peptidoglycan-associated protein</fullName>
    </submittedName>
</protein>
<dbReference type="PANTHER" id="PTHR30329:SF21">
    <property type="entry name" value="LIPOPROTEIN YIAD-RELATED"/>
    <property type="match status" value="1"/>
</dbReference>
<proteinExistence type="predicted"/>
<dbReference type="Pfam" id="PF00691">
    <property type="entry name" value="OmpA"/>
    <property type="match status" value="1"/>
</dbReference>
<name>A0A841RAQ2_9SPIO</name>
<keyword evidence="2" id="KW-0732">Signal</keyword>
<dbReference type="SUPFAM" id="SSF103088">
    <property type="entry name" value="OmpA-like"/>
    <property type="match status" value="1"/>
</dbReference>
<organism evidence="4 5">
    <name type="scientific">Spirochaeta isovalerica</name>
    <dbReference type="NCBI Taxonomy" id="150"/>
    <lineage>
        <taxon>Bacteria</taxon>
        <taxon>Pseudomonadati</taxon>
        <taxon>Spirochaetota</taxon>
        <taxon>Spirochaetia</taxon>
        <taxon>Spirochaetales</taxon>
        <taxon>Spirochaetaceae</taxon>
        <taxon>Spirochaeta</taxon>
    </lineage>
</organism>
<sequence length="394" mass="44288">MLNKKRILLGIPLFVIAALSSLEAENDRILSFIQVEGRVLHADSRVDEQVYINGYLSHTAQIDEFSLSSIVKVDEKGKALLDSSFRTVERIGRFYEWVSSENVRLEREPSGFMTVPADAARPVLRQVPTFPSEPIAPGDSWTAAAEEVHVLRINGTLYGPYRSTTQVLYTYREDRMIDGRHTALIDLEYSLYLPVRREGEPVRLISGQSQQQLVWDLEKGQPFTKTEDFEFLMMMSNGTSQEFVGRSFTEYRETESLDREGTAETLRNELGDDSGITVEPTGEGVLLSLAELDRILFEPESAELRAAEAQRLNRLAEILKGYSDRDILITGHTADYGTAAGRSRLSFERASAVADRLFPDGRKGRGKLFLRGAGSTEPTGTDRENRRVEILILD</sequence>
<feature type="domain" description="OmpA-like" evidence="3">
    <location>
        <begin position="284"/>
        <end position="394"/>
    </location>
</feature>
<dbReference type="GO" id="GO:0016020">
    <property type="term" value="C:membrane"/>
    <property type="evidence" value="ECO:0007669"/>
    <property type="project" value="UniProtKB-UniRule"/>
</dbReference>
<feature type="chain" id="PRO_5032828786" evidence="2">
    <location>
        <begin position="25"/>
        <end position="394"/>
    </location>
</feature>
<dbReference type="InterPro" id="IPR050330">
    <property type="entry name" value="Bact_OuterMem_StrucFunc"/>
</dbReference>
<dbReference type="PANTHER" id="PTHR30329">
    <property type="entry name" value="STATOR ELEMENT OF FLAGELLAR MOTOR COMPLEX"/>
    <property type="match status" value="1"/>
</dbReference>
<evidence type="ECO:0000313" key="5">
    <source>
        <dbReference type="Proteomes" id="UP000587760"/>
    </source>
</evidence>
<dbReference type="EMBL" id="JACHGJ010000003">
    <property type="protein sequence ID" value="MBB6480327.1"/>
    <property type="molecule type" value="Genomic_DNA"/>
</dbReference>
<evidence type="ECO:0000259" key="3">
    <source>
        <dbReference type="PROSITE" id="PS51123"/>
    </source>
</evidence>
<gene>
    <name evidence="4" type="ORF">HNR50_001990</name>
</gene>
<dbReference type="RefSeq" id="WP_184746469.1">
    <property type="nucleotide sequence ID" value="NZ_JACHGJ010000003.1"/>
</dbReference>
<reference evidence="4 5" key="1">
    <citation type="submission" date="2020-08" db="EMBL/GenBank/DDBJ databases">
        <title>Genomic Encyclopedia of Type Strains, Phase IV (KMG-IV): sequencing the most valuable type-strain genomes for metagenomic binning, comparative biology and taxonomic classification.</title>
        <authorList>
            <person name="Goeker M."/>
        </authorList>
    </citation>
    <scope>NUCLEOTIDE SEQUENCE [LARGE SCALE GENOMIC DNA]</scope>
    <source>
        <strain evidence="4 5">DSM 2461</strain>
    </source>
</reference>
<dbReference type="InterPro" id="IPR006665">
    <property type="entry name" value="OmpA-like"/>
</dbReference>
<evidence type="ECO:0000313" key="4">
    <source>
        <dbReference type="EMBL" id="MBB6480327.1"/>
    </source>
</evidence>
<dbReference type="AlphaFoldDB" id="A0A841RAQ2"/>
<dbReference type="CDD" id="cd07185">
    <property type="entry name" value="OmpA_C-like"/>
    <property type="match status" value="1"/>
</dbReference>
<feature type="signal peptide" evidence="2">
    <location>
        <begin position="1"/>
        <end position="24"/>
    </location>
</feature>
<keyword evidence="5" id="KW-1185">Reference proteome</keyword>
<accession>A0A841RAQ2</accession>
<evidence type="ECO:0000256" key="2">
    <source>
        <dbReference type="SAM" id="SignalP"/>
    </source>
</evidence>
<evidence type="ECO:0000256" key="1">
    <source>
        <dbReference type="PROSITE-ProRule" id="PRU00473"/>
    </source>
</evidence>
<keyword evidence="1" id="KW-0472">Membrane</keyword>
<dbReference type="PROSITE" id="PS51123">
    <property type="entry name" value="OMPA_2"/>
    <property type="match status" value="1"/>
</dbReference>
<dbReference type="InterPro" id="IPR036737">
    <property type="entry name" value="OmpA-like_sf"/>
</dbReference>
<dbReference type="Proteomes" id="UP000587760">
    <property type="component" value="Unassembled WGS sequence"/>
</dbReference>
<comment type="caution">
    <text evidence="4">The sequence shown here is derived from an EMBL/GenBank/DDBJ whole genome shotgun (WGS) entry which is preliminary data.</text>
</comment>
<dbReference type="Gene3D" id="3.30.1330.60">
    <property type="entry name" value="OmpA-like domain"/>
    <property type="match status" value="1"/>
</dbReference>